<dbReference type="RefSeq" id="WP_231943713.1">
    <property type="nucleotide sequence ID" value="NZ_CP036278.1"/>
</dbReference>
<protein>
    <submittedName>
        <fullName evidence="2">Uncharacterized protein</fullName>
    </submittedName>
</protein>
<evidence type="ECO:0000313" key="2">
    <source>
        <dbReference type="EMBL" id="QDU54003.1"/>
    </source>
</evidence>
<feature type="transmembrane region" description="Helical" evidence="1">
    <location>
        <begin position="37"/>
        <end position="58"/>
    </location>
</feature>
<keyword evidence="1" id="KW-0472">Membrane</keyword>
<keyword evidence="1" id="KW-1133">Transmembrane helix</keyword>
<keyword evidence="1" id="KW-0812">Transmembrane</keyword>
<reference evidence="2 3" key="1">
    <citation type="submission" date="2019-02" db="EMBL/GenBank/DDBJ databases">
        <title>Deep-cultivation of Planctomycetes and their phenomic and genomic characterization uncovers novel biology.</title>
        <authorList>
            <person name="Wiegand S."/>
            <person name="Jogler M."/>
            <person name="Boedeker C."/>
            <person name="Pinto D."/>
            <person name="Vollmers J."/>
            <person name="Rivas-Marin E."/>
            <person name="Kohn T."/>
            <person name="Peeters S.H."/>
            <person name="Heuer A."/>
            <person name="Rast P."/>
            <person name="Oberbeckmann S."/>
            <person name="Bunk B."/>
            <person name="Jeske O."/>
            <person name="Meyerdierks A."/>
            <person name="Storesund J.E."/>
            <person name="Kallscheuer N."/>
            <person name="Luecker S."/>
            <person name="Lage O.M."/>
            <person name="Pohl T."/>
            <person name="Merkel B.J."/>
            <person name="Hornburger P."/>
            <person name="Mueller R.-W."/>
            <person name="Bruemmer F."/>
            <person name="Labrenz M."/>
            <person name="Spormann A.M."/>
            <person name="Op den Camp H."/>
            <person name="Overmann J."/>
            <person name="Amann R."/>
            <person name="Jetten M.S.M."/>
            <person name="Mascher T."/>
            <person name="Medema M.H."/>
            <person name="Devos D.P."/>
            <person name="Kaster A.-K."/>
            <person name="Ovreas L."/>
            <person name="Rohde M."/>
            <person name="Galperin M.Y."/>
            <person name="Jogler C."/>
        </authorList>
    </citation>
    <scope>NUCLEOTIDE SEQUENCE [LARGE SCALE GENOMIC DNA]</scope>
    <source>
        <strain evidence="2 3">Pan181</strain>
    </source>
</reference>
<gene>
    <name evidence="2" type="ORF">Pan181_01830</name>
</gene>
<dbReference type="Proteomes" id="UP000315750">
    <property type="component" value="Chromosome"/>
</dbReference>
<evidence type="ECO:0000313" key="3">
    <source>
        <dbReference type="Proteomes" id="UP000315750"/>
    </source>
</evidence>
<dbReference type="EMBL" id="CP036278">
    <property type="protein sequence ID" value="QDU54003.1"/>
    <property type="molecule type" value="Genomic_DNA"/>
</dbReference>
<organism evidence="2 3">
    <name type="scientific">Aeoliella mucimassa</name>
    <dbReference type="NCBI Taxonomy" id="2527972"/>
    <lineage>
        <taxon>Bacteria</taxon>
        <taxon>Pseudomonadati</taxon>
        <taxon>Planctomycetota</taxon>
        <taxon>Planctomycetia</taxon>
        <taxon>Pirellulales</taxon>
        <taxon>Lacipirellulaceae</taxon>
        <taxon>Aeoliella</taxon>
    </lineage>
</organism>
<keyword evidence="3" id="KW-1185">Reference proteome</keyword>
<feature type="transmembrane region" description="Helical" evidence="1">
    <location>
        <begin position="70"/>
        <end position="89"/>
    </location>
</feature>
<sequence length="92" mass="10131">MTWISCFALTLFAVLLKLSNADGTGSFLSPHVPGPYQGLLVIFLAIVGVPLVAAYEVMGLREKQAAPNKYLFWTVLPLIAMYCVIFLIVPRM</sequence>
<name>A0A518AGZ4_9BACT</name>
<accession>A0A518AGZ4</accession>
<evidence type="ECO:0000256" key="1">
    <source>
        <dbReference type="SAM" id="Phobius"/>
    </source>
</evidence>
<dbReference type="AlphaFoldDB" id="A0A518AGZ4"/>
<dbReference type="KEGG" id="amuc:Pan181_01830"/>
<proteinExistence type="predicted"/>